<dbReference type="GO" id="GO:0007165">
    <property type="term" value="P:signal transduction"/>
    <property type="evidence" value="ECO:0007669"/>
    <property type="project" value="UniProtKB-KW"/>
</dbReference>
<dbReference type="AlphaFoldDB" id="A0A9P9YW67"/>
<keyword evidence="6" id="KW-0807">Transducer</keyword>
<evidence type="ECO:0000256" key="6">
    <source>
        <dbReference type="RuleBase" id="RU363108"/>
    </source>
</evidence>
<comment type="caution">
    <text evidence="7">The sequence shown here is derived from an EMBL/GenBank/DDBJ whole genome shotgun (WGS) entry which is preliminary data.</text>
</comment>
<dbReference type="Proteomes" id="UP001059596">
    <property type="component" value="Chromosome 3R"/>
</dbReference>
<evidence type="ECO:0000256" key="5">
    <source>
        <dbReference type="ARBA" id="ARBA00023136"/>
    </source>
</evidence>
<keyword evidence="6" id="KW-0675">Receptor</keyword>
<evidence type="ECO:0000256" key="1">
    <source>
        <dbReference type="ARBA" id="ARBA00004651"/>
    </source>
</evidence>
<dbReference type="InterPro" id="IPR013604">
    <property type="entry name" value="7TM_chemorcpt"/>
</dbReference>
<keyword evidence="5 6" id="KW-0472">Membrane</keyword>
<organism evidence="7 8">
    <name type="scientific">Drosophila gunungcola</name>
    <name type="common">fruit fly</name>
    <dbReference type="NCBI Taxonomy" id="103775"/>
    <lineage>
        <taxon>Eukaryota</taxon>
        <taxon>Metazoa</taxon>
        <taxon>Ecdysozoa</taxon>
        <taxon>Arthropoda</taxon>
        <taxon>Hexapoda</taxon>
        <taxon>Insecta</taxon>
        <taxon>Pterygota</taxon>
        <taxon>Neoptera</taxon>
        <taxon>Endopterygota</taxon>
        <taxon>Diptera</taxon>
        <taxon>Brachycera</taxon>
        <taxon>Muscomorpha</taxon>
        <taxon>Ephydroidea</taxon>
        <taxon>Drosophilidae</taxon>
        <taxon>Drosophila</taxon>
        <taxon>Sophophora</taxon>
    </lineage>
</organism>
<evidence type="ECO:0000313" key="8">
    <source>
        <dbReference type="Proteomes" id="UP001059596"/>
    </source>
</evidence>
<accession>A0A9P9YW67</accession>
<gene>
    <name evidence="7" type="ORF">M5D96_000425</name>
</gene>
<dbReference type="EMBL" id="JAMKOV010000001">
    <property type="protein sequence ID" value="KAI8044274.1"/>
    <property type="molecule type" value="Genomic_DNA"/>
</dbReference>
<keyword evidence="4 6" id="KW-1133">Transmembrane helix</keyword>
<evidence type="ECO:0000256" key="4">
    <source>
        <dbReference type="ARBA" id="ARBA00022989"/>
    </source>
</evidence>
<keyword evidence="2 6" id="KW-1003">Cell membrane</keyword>
<evidence type="ECO:0000256" key="3">
    <source>
        <dbReference type="ARBA" id="ARBA00022692"/>
    </source>
</evidence>
<dbReference type="GO" id="GO:0005886">
    <property type="term" value="C:plasma membrane"/>
    <property type="evidence" value="ECO:0007669"/>
    <property type="project" value="UniProtKB-SubCell"/>
</dbReference>
<sequence length="379" mass="44641">MRSLRSLVQIGFIFFCALNGTVDFYKDVGQGRLRCSRFLAIYRIVHNFVVFILTIKFLLQFLEVFTDKSESIVLRINFFTYFALVFLNLTSCMRCSYRWRNRIFVVMQKLQKLRELSRKMGYRWSKENRRYLNRLLVIITFLLILRLSIHLALFALSTRMGFNHSCNCFLPEFMIFAMNYLIFAILSEICQCWWRLESGLKMVLLVARPRSVTHQLHQVQRLHTMFQCLIDLTSEVGSIFEFVLLSYLLRNLWSGIVAGYMVVRVILGHGHADTEFMYILLALVTCIQPLMLSPLMNCLTNTTEFLLETTMEVLRTPRKQSAEVERSVEWLSLQFARQHTYIAIFGTFRMNRSLVFQSTSVILVHVLYMVQSDYISITK</sequence>
<evidence type="ECO:0000313" key="7">
    <source>
        <dbReference type="EMBL" id="KAI8044274.1"/>
    </source>
</evidence>
<keyword evidence="3 6" id="KW-0812">Transmembrane</keyword>
<comment type="function">
    <text evidence="6">Gustatory receptor which mediates acceptance or avoidance behavior, depending on its substrates.</text>
</comment>
<proteinExistence type="inferred from homology"/>
<feature type="transmembrane region" description="Helical" evidence="6">
    <location>
        <begin position="173"/>
        <end position="194"/>
    </location>
</feature>
<comment type="subcellular location">
    <subcellularLocation>
        <location evidence="1 6">Cell membrane</location>
        <topology evidence="1 6">Multi-pass membrane protein</topology>
    </subcellularLocation>
</comment>
<reference evidence="7" key="1">
    <citation type="journal article" date="2023" name="Genome Biol. Evol.">
        <title>Long-read-based Genome Assembly of Drosophila gunungcola Reveals Fewer Chemosensory Genes in Flower-breeding Species.</title>
        <authorList>
            <person name="Negi A."/>
            <person name="Liao B.Y."/>
            <person name="Yeh S.D."/>
        </authorList>
    </citation>
    <scope>NUCLEOTIDE SEQUENCE</scope>
    <source>
        <strain evidence="7">Sukarami</strain>
    </source>
</reference>
<protein>
    <recommendedName>
        <fullName evidence="6">Gustatory receptor</fullName>
    </recommendedName>
</protein>
<evidence type="ECO:0000256" key="2">
    <source>
        <dbReference type="ARBA" id="ARBA00022475"/>
    </source>
</evidence>
<comment type="similarity">
    <text evidence="6">Belongs to the insect chemoreceptor superfamily. Gustatory receptor (GR) family.</text>
</comment>
<feature type="transmembrane region" description="Helical" evidence="6">
    <location>
        <begin position="131"/>
        <end position="153"/>
    </location>
</feature>
<dbReference type="Pfam" id="PF08395">
    <property type="entry name" value="7tm_7"/>
    <property type="match status" value="1"/>
</dbReference>
<name>A0A9P9YW67_9MUSC</name>
<comment type="caution">
    <text evidence="6">Lacks conserved residue(s) required for the propagation of feature annotation.</text>
</comment>
<feature type="transmembrane region" description="Helical" evidence="6">
    <location>
        <begin position="78"/>
        <end position="97"/>
    </location>
</feature>
<feature type="transmembrane region" description="Helical" evidence="6">
    <location>
        <begin position="276"/>
        <end position="296"/>
    </location>
</feature>
<keyword evidence="8" id="KW-1185">Reference proteome</keyword>
<feature type="transmembrane region" description="Helical" evidence="6">
    <location>
        <begin position="252"/>
        <end position="270"/>
    </location>
</feature>
<feature type="transmembrane region" description="Helical" evidence="6">
    <location>
        <begin position="37"/>
        <end position="58"/>
    </location>
</feature>
<dbReference type="GO" id="GO:0050909">
    <property type="term" value="P:sensory perception of taste"/>
    <property type="evidence" value="ECO:0007669"/>
    <property type="project" value="InterPro"/>
</dbReference>